<feature type="domain" description="DUF2382" evidence="2">
    <location>
        <begin position="23"/>
        <end position="130"/>
    </location>
</feature>
<sequence>MSPNTPEFLPSSGTPEFLPRTIPVIEEVAHIEKEVVETGTVTVRKTVHNETQTVNVPTKHEQVSVEHVPVNQYVEVIPPVRHEGDTMIIPVFREEVVVTTRILLVEEVHVRKQVVTTNTAHQVELRREVVTAERVAAPAAGSASPTSGAPTSSLPS</sequence>
<dbReference type="InterPro" id="IPR019060">
    <property type="entry name" value="DUF2382"/>
</dbReference>
<dbReference type="EMBL" id="CP013909">
    <property type="protein sequence ID" value="ALW85842.1"/>
    <property type="molecule type" value="Genomic_DNA"/>
</dbReference>
<protein>
    <recommendedName>
        <fullName evidence="2">DUF2382 domain-containing protein</fullName>
    </recommendedName>
</protein>
<dbReference type="PANTHER" id="PTHR38463:SF1">
    <property type="entry name" value="STRESS RESPONSE PROTEIN YSNF"/>
    <property type="match status" value="1"/>
</dbReference>
<reference evidence="3 4" key="1">
    <citation type="submission" date="2015-12" db="EMBL/GenBank/DDBJ databases">
        <authorList>
            <person name="Shamseldin A."/>
            <person name="Moawad H."/>
            <person name="Abd El-Rahim W.M."/>
            <person name="Sadowsky M.J."/>
        </authorList>
    </citation>
    <scope>NUCLEOTIDE SEQUENCE [LARGE SCALE GENOMIC DNA]</scope>
    <source>
        <strain evidence="3 4">DG5B</strain>
    </source>
</reference>
<keyword evidence="4" id="KW-1185">Reference proteome</keyword>
<name>A0A0U4C482_9BACT</name>
<dbReference type="STRING" id="1411621.AUC43_12510"/>
<gene>
    <name evidence="3" type="ORF">AUC43_12510</name>
</gene>
<dbReference type="AlphaFoldDB" id="A0A0U4C482"/>
<dbReference type="OrthoDB" id="5569583at2"/>
<dbReference type="RefSeq" id="WP_071885905.1">
    <property type="nucleotide sequence ID" value="NZ_CP013909.1"/>
</dbReference>
<dbReference type="PANTHER" id="PTHR38463">
    <property type="entry name" value="STRESS RESPONSE PROTEIN YSNF"/>
    <property type="match status" value="1"/>
</dbReference>
<dbReference type="Proteomes" id="UP000059542">
    <property type="component" value="Chromosome"/>
</dbReference>
<evidence type="ECO:0000313" key="4">
    <source>
        <dbReference type="Proteomes" id="UP000059542"/>
    </source>
</evidence>
<proteinExistence type="predicted"/>
<organism evidence="3 4">
    <name type="scientific">Hymenobacter sedentarius</name>
    <dbReference type="NCBI Taxonomy" id="1411621"/>
    <lineage>
        <taxon>Bacteria</taxon>
        <taxon>Pseudomonadati</taxon>
        <taxon>Bacteroidota</taxon>
        <taxon>Cytophagia</taxon>
        <taxon>Cytophagales</taxon>
        <taxon>Hymenobacteraceae</taxon>
        <taxon>Hymenobacter</taxon>
    </lineage>
</organism>
<feature type="region of interest" description="Disordered" evidence="1">
    <location>
        <begin position="135"/>
        <end position="156"/>
    </location>
</feature>
<feature type="compositionally biased region" description="Low complexity" evidence="1">
    <location>
        <begin position="136"/>
        <end position="156"/>
    </location>
</feature>
<dbReference type="Pfam" id="PF09557">
    <property type="entry name" value="DUF2382"/>
    <property type="match status" value="1"/>
</dbReference>
<evidence type="ECO:0000256" key="1">
    <source>
        <dbReference type="SAM" id="MobiDB-lite"/>
    </source>
</evidence>
<dbReference type="KEGG" id="hyg:AUC43_12510"/>
<evidence type="ECO:0000313" key="3">
    <source>
        <dbReference type="EMBL" id="ALW85842.1"/>
    </source>
</evidence>
<evidence type="ECO:0000259" key="2">
    <source>
        <dbReference type="Pfam" id="PF09557"/>
    </source>
</evidence>
<dbReference type="InterPro" id="IPR052967">
    <property type="entry name" value="Stress_Response_Assoc"/>
</dbReference>
<accession>A0A0U4C482</accession>